<sequence length="153" mass="17223">MVEKYIGIRIKDTQSKNNTGVNDRYHLVIRPEKNPSVFRTFDKQTRKSNDVIFRQETVRMQDVPTRVADVFDQYVDAAALGMSPTGNSQTLENEEATITIEANGKEYKYAVYRREYVDIIKSGGGSTIPGNVERSAKQHIPRGAKYLGGGSVY</sequence>
<name>A0AAE3IAD9_9EURY</name>
<evidence type="ECO:0000313" key="1">
    <source>
        <dbReference type="EMBL" id="MCU4717595.1"/>
    </source>
</evidence>
<dbReference type="RefSeq" id="WP_315908360.1">
    <property type="nucleotide sequence ID" value="NZ_JAOPKC010000004.1"/>
</dbReference>
<dbReference type="EMBL" id="JAOPKD010000005">
    <property type="protein sequence ID" value="MCU4726876.1"/>
    <property type="molecule type" value="Genomic_DNA"/>
</dbReference>
<accession>A0AAE3IAD9</accession>
<keyword evidence="3" id="KW-1185">Reference proteome</keyword>
<evidence type="ECO:0000313" key="4">
    <source>
        <dbReference type="Proteomes" id="UP001209746"/>
    </source>
</evidence>
<comment type="caution">
    <text evidence="2">The sequence shown here is derived from an EMBL/GenBank/DDBJ whole genome shotgun (WGS) entry which is preliminary data.</text>
</comment>
<dbReference type="AlphaFoldDB" id="A0AAE3IAD9"/>
<reference evidence="2" key="1">
    <citation type="submission" date="2023-02" db="EMBL/GenBank/DDBJ databases">
        <title>Enrichment on poylsaccharides allowed isolation of novel metabolic and taxonomic groups of Haloarchaea.</title>
        <authorList>
            <person name="Sorokin D.Y."/>
            <person name="Elcheninov A.G."/>
            <person name="Khizhniak T.V."/>
            <person name="Kolganova T.V."/>
            <person name="Kublanov I.V."/>
        </authorList>
    </citation>
    <scope>NUCLEOTIDE SEQUENCE</scope>
    <source>
        <strain evidence="1 3">HArc-curdl5-1</strain>
        <strain evidence="2">HArc-curdl7</strain>
    </source>
</reference>
<proteinExistence type="predicted"/>
<organism evidence="2 4">
    <name type="scientific">Halapricum hydrolyticum</name>
    <dbReference type="NCBI Taxonomy" id="2979991"/>
    <lineage>
        <taxon>Archaea</taxon>
        <taxon>Methanobacteriati</taxon>
        <taxon>Methanobacteriota</taxon>
        <taxon>Stenosarchaea group</taxon>
        <taxon>Halobacteria</taxon>
        <taxon>Halobacteriales</taxon>
        <taxon>Haloarculaceae</taxon>
        <taxon>Halapricum</taxon>
    </lineage>
</organism>
<evidence type="ECO:0000313" key="2">
    <source>
        <dbReference type="EMBL" id="MCU4726876.1"/>
    </source>
</evidence>
<protein>
    <submittedName>
        <fullName evidence="2">Uncharacterized protein</fullName>
    </submittedName>
</protein>
<gene>
    <name evidence="2" type="ORF">OB914_07830</name>
    <name evidence="1" type="ORF">OB916_05895</name>
</gene>
<dbReference type="EMBL" id="JAOPKC010000004">
    <property type="protein sequence ID" value="MCU4717595.1"/>
    <property type="molecule type" value="Genomic_DNA"/>
</dbReference>
<dbReference type="Proteomes" id="UP001209746">
    <property type="component" value="Unassembled WGS sequence"/>
</dbReference>
<dbReference type="Proteomes" id="UP001208186">
    <property type="component" value="Unassembled WGS sequence"/>
</dbReference>
<evidence type="ECO:0000313" key="3">
    <source>
        <dbReference type="Proteomes" id="UP001208186"/>
    </source>
</evidence>